<comment type="similarity">
    <text evidence="3 17">Belongs to the cytochrome c oxidase subunit 2 family.</text>
</comment>
<protein>
    <recommendedName>
        <fullName evidence="18">Cytochrome c oxidase subunit 2</fullName>
        <ecNumber evidence="18">7.1.1.9</ecNumber>
    </recommendedName>
</protein>
<evidence type="ECO:0000256" key="15">
    <source>
        <dbReference type="ARBA" id="ARBA00024688"/>
    </source>
</evidence>
<comment type="cofactor">
    <cofactor evidence="18">
        <name>Cu cation</name>
        <dbReference type="ChEBI" id="CHEBI:23378"/>
    </cofactor>
    <text evidence="18">Binds a copper A center.</text>
</comment>
<keyword evidence="14 19" id="KW-0472">Membrane</keyword>
<comment type="subcellular location">
    <subcellularLocation>
        <location evidence="17">Cell membrane</location>
        <topology evidence="17">Multi-pass membrane protein</topology>
    </subcellularLocation>
    <subcellularLocation>
        <location evidence="2">Membrane</location>
        <topology evidence="2">Multi-pass membrane protein</topology>
    </subcellularLocation>
</comment>
<comment type="catalytic activity">
    <reaction evidence="16 18">
        <text>4 Fe(II)-[cytochrome c] + O2 + 8 H(+)(in) = 4 Fe(III)-[cytochrome c] + 2 H2O + 4 H(+)(out)</text>
        <dbReference type="Rhea" id="RHEA:11436"/>
        <dbReference type="Rhea" id="RHEA-COMP:10350"/>
        <dbReference type="Rhea" id="RHEA-COMP:14399"/>
        <dbReference type="ChEBI" id="CHEBI:15377"/>
        <dbReference type="ChEBI" id="CHEBI:15378"/>
        <dbReference type="ChEBI" id="CHEBI:15379"/>
        <dbReference type="ChEBI" id="CHEBI:29033"/>
        <dbReference type="ChEBI" id="CHEBI:29034"/>
        <dbReference type="EC" id="7.1.1.9"/>
    </reaction>
</comment>
<dbReference type="NCBIfam" id="TIGR02866">
    <property type="entry name" value="CoxB"/>
    <property type="match status" value="1"/>
</dbReference>
<evidence type="ECO:0000256" key="19">
    <source>
        <dbReference type="SAM" id="Phobius"/>
    </source>
</evidence>
<comment type="cofactor">
    <cofactor evidence="1">
        <name>heme</name>
        <dbReference type="ChEBI" id="CHEBI:30413"/>
    </cofactor>
</comment>
<evidence type="ECO:0000256" key="1">
    <source>
        <dbReference type="ARBA" id="ARBA00001971"/>
    </source>
</evidence>
<evidence type="ECO:0000256" key="4">
    <source>
        <dbReference type="ARBA" id="ARBA00022448"/>
    </source>
</evidence>
<sequence length="263" mass="30058">MIFIRLFLFLYFSLHAISSYAAPMPWQIGFQPAATELMEITDKSHSFVMLIMFGVFAFVCLLLGYIMLRFRKKGNMQVSKKSHSTVLEITWTVVPLFIVAILTVSNIKLVKLQEKIPKTELTLKAIGYQWYWGYRYPEYDGVAFDSYMKQDSDLLPGEPRLLTVDHHAVLPIDTNIRLQVTAGDVIHSFAVPAFGIKLDAVPGRLNEAWFNIKKEGIYYGQCSELCGRGHGFMPIVVQAVSKEDFKRWIEFQSISKLTKEDVA</sequence>
<dbReference type="EC" id="7.1.1.9" evidence="18"/>
<dbReference type="InterPro" id="IPR045187">
    <property type="entry name" value="CcO_II"/>
</dbReference>
<evidence type="ECO:0000256" key="8">
    <source>
        <dbReference type="ARBA" id="ARBA00022723"/>
    </source>
</evidence>
<proteinExistence type="inferred from homology"/>
<dbReference type="GO" id="GO:0004129">
    <property type="term" value="F:cytochrome-c oxidase activity"/>
    <property type="evidence" value="ECO:0007669"/>
    <property type="project" value="UniProtKB-EC"/>
</dbReference>
<evidence type="ECO:0000256" key="2">
    <source>
        <dbReference type="ARBA" id="ARBA00004141"/>
    </source>
</evidence>
<accession>A0A8J3MME2</accession>
<evidence type="ECO:0000256" key="10">
    <source>
        <dbReference type="ARBA" id="ARBA00022982"/>
    </source>
</evidence>
<dbReference type="PROSITE" id="PS00078">
    <property type="entry name" value="COX2"/>
    <property type="match status" value="1"/>
</dbReference>
<gene>
    <name evidence="22" type="primary">ctaC</name>
    <name evidence="22" type="ORF">sL5_00950</name>
</gene>
<feature type="domain" description="Cytochrome oxidase subunit II transmembrane region profile" evidence="21">
    <location>
        <begin position="22"/>
        <end position="117"/>
    </location>
</feature>
<keyword evidence="23" id="KW-1185">Reference proteome</keyword>
<dbReference type="PANTHER" id="PTHR22888:SF9">
    <property type="entry name" value="CYTOCHROME C OXIDASE SUBUNIT 2"/>
    <property type="match status" value="1"/>
</dbReference>
<keyword evidence="6 17" id="KW-0679">Respiratory chain</keyword>
<evidence type="ECO:0000256" key="18">
    <source>
        <dbReference type="RuleBase" id="RU004024"/>
    </source>
</evidence>
<keyword evidence="7 17" id="KW-0812">Transmembrane</keyword>
<keyword evidence="8 18" id="KW-0479">Metal-binding</keyword>
<dbReference type="InterPro" id="IPR001505">
    <property type="entry name" value="Copper_CuA"/>
</dbReference>
<keyword evidence="9" id="KW-1278">Translocase</keyword>
<keyword evidence="11 19" id="KW-1133">Transmembrane helix</keyword>
<name>A0A8J3MME2_9RICK</name>
<evidence type="ECO:0000256" key="7">
    <source>
        <dbReference type="ARBA" id="ARBA00022692"/>
    </source>
</evidence>
<evidence type="ECO:0000256" key="13">
    <source>
        <dbReference type="ARBA" id="ARBA00023008"/>
    </source>
</evidence>
<dbReference type="Pfam" id="PF02790">
    <property type="entry name" value="COX2_TM"/>
    <property type="match status" value="1"/>
</dbReference>
<evidence type="ECO:0000256" key="17">
    <source>
        <dbReference type="RuleBase" id="RU000456"/>
    </source>
</evidence>
<evidence type="ECO:0000256" key="5">
    <source>
        <dbReference type="ARBA" id="ARBA00022617"/>
    </source>
</evidence>
<organism evidence="22 23">
    <name type="scientific">Candidatus Mesenet longicola</name>
    <dbReference type="NCBI Taxonomy" id="1892558"/>
    <lineage>
        <taxon>Bacteria</taxon>
        <taxon>Pseudomonadati</taxon>
        <taxon>Pseudomonadota</taxon>
        <taxon>Alphaproteobacteria</taxon>
        <taxon>Rickettsiales</taxon>
        <taxon>Anaplasmataceae</taxon>
        <taxon>Candidatus Mesenet</taxon>
    </lineage>
</organism>
<keyword evidence="5" id="KW-0349">Heme</keyword>
<dbReference type="FunFam" id="2.60.40.420:FF:000001">
    <property type="entry name" value="Cytochrome c oxidase subunit 2"/>
    <property type="match status" value="1"/>
</dbReference>
<dbReference type="Gene3D" id="2.60.40.420">
    <property type="entry name" value="Cupredoxins - blue copper proteins"/>
    <property type="match status" value="1"/>
</dbReference>
<feature type="domain" description="Cytochrome oxidase subunit II copper A binding" evidence="20">
    <location>
        <begin position="118"/>
        <end position="251"/>
    </location>
</feature>
<evidence type="ECO:0000313" key="23">
    <source>
        <dbReference type="Proteomes" id="UP000637906"/>
    </source>
</evidence>
<evidence type="ECO:0000256" key="11">
    <source>
        <dbReference type="ARBA" id="ARBA00022989"/>
    </source>
</evidence>
<evidence type="ECO:0000256" key="9">
    <source>
        <dbReference type="ARBA" id="ARBA00022967"/>
    </source>
</evidence>
<keyword evidence="10 17" id="KW-0249">Electron transport</keyword>
<dbReference type="PANTHER" id="PTHR22888">
    <property type="entry name" value="CYTOCHROME C OXIDASE, SUBUNIT II"/>
    <property type="match status" value="1"/>
</dbReference>
<evidence type="ECO:0000313" key="22">
    <source>
        <dbReference type="EMBL" id="GHM59102.1"/>
    </source>
</evidence>
<comment type="function">
    <text evidence="15 18">Subunits I and II form the functional core of the enzyme complex. Electrons originating in cytochrome c are transferred via heme a and Cu(A) to the binuclear center formed by heme a3 and Cu(B).</text>
</comment>
<comment type="caution">
    <text evidence="22">The sequence shown here is derived from an EMBL/GenBank/DDBJ whole genome shotgun (WGS) entry which is preliminary data.</text>
</comment>
<dbReference type="GO" id="GO:0005507">
    <property type="term" value="F:copper ion binding"/>
    <property type="evidence" value="ECO:0007669"/>
    <property type="project" value="InterPro"/>
</dbReference>
<keyword evidence="4 17" id="KW-0813">Transport</keyword>
<feature type="transmembrane region" description="Helical" evidence="19">
    <location>
        <begin position="45"/>
        <end position="68"/>
    </location>
</feature>
<dbReference type="GO" id="GO:0016491">
    <property type="term" value="F:oxidoreductase activity"/>
    <property type="evidence" value="ECO:0007669"/>
    <property type="project" value="InterPro"/>
</dbReference>
<dbReference type="GO" id="GO:0042773">
    <property type="term" value="P:ATP synthesis coupled electron transport"/>
    <property type="evidence" value="ECO:0007669"/>
    <property type="project" value="TreeGrafter"/>
</dbReference>
<dbReference type="GO" id="GO:0005886">
    <property type="term" value="C:plasma membrane"/>
    <property type="evidence" value="ECO:0007669"/>
    <property type="project" value="UniProtKB-SubCell"/>
</dbReference>
<dbReference type="SUPFAM" id="SSF81464">
    <property type="entry name" value="Cytochrome c oxidase subunit II-like, transmembrane region"/>
    <property type="match status" value="1"/>
</dbReference>
<evidence type="ECO:0000256" key="12">
    <source>
        <dbReference type="ARBA" id="ARBA00023004"/>
    </source>
</evidence>
<reference evidence="22 23" key="1">
    <citation type="journal article" date="2021" name="Microb. Ecol.">
        <title>Candidatus Mesenet longicola: Novel Endosymbionts of Brontispa longissima that Induce Cytoplasmic Incompatibility.</title>
        <authorList>
            <person name="Takano S."/>
            <person name="Gotoh Y."/>
            <person name="Hayashi T."/>
        </authorList>
    </citation>
    <scope>NUCLEOTIDE SEQUENCE [LARGE SCALE GENOMIC DNA]</scope>
    <source>
        <strain evidence="22">L5</strain>
    </source>
</reference>
<dbReference type="AlphaFoldDB" id="A0A8J3MME2"/>
<dbReference type="EMBL" id="BNGU01000002">
    <property type="protein sequence ID" value="GHM59102.1"/>
    <property type="molecule type" value="Genomic_DNA"/>
</dbReference>
<evidence type="ECO:0000259" key="21">
    <source>
        <dbReference type="PROSITE" id="PS50999"/>
    </source>
</evidence>
<dbReference type="SUPFAM" id="SSF49503">
    <property type="entry name" value="Cupredoxins"/>
    <property type="match status" value="1"/>
</dbReference>
<dbReference type="InterPro" id="IPR014222">
    <property type="entry name" value="Cyt_c_oxidase_su2"/>
</dbReference>
<dbReference type="InterPro" id="IPR008972">
    <property type="entry name" value="Cupredoxin"/>
</dbReference>
<evidence type="ECO:0000256" key="16">
    <source>
        <dbReference type="ARBA" id="ARBA00047816"/>
    </source>
</evidence>
<dbReference type="Proteomes" id="UP000637906">
    <property type="component" value="Unassembled WGS sequence"/>
</dbReference>
<dbReference type="Gene3D" id="1.10.287.90">
    <property type="match status" value="1"/>
</dbReference>
<dbReference type="InterPro" id="IPR011759">
    <property type="entry name" value="Cyt_c_oxidase_su2_TM_dom"/>
</dbReference>
<dbReference type="CDD" id="cd13912">
    <property type="entry name" value="CcO_II_C"/>
    <property type="match status" value="1"/>
</dbReference>
<dbReference type="Pfam" id="PF00116">
    <property type="entry name" value="COX2"/>
    <property type="match status" value="1"/>
</dbReference>
<evidence type="ECO:0000259" key="20">
    <source>
        <dbReference type="PROSITE" id="PS50857"/>
    </source>
</evidence>
<keyword evidence="12" id="KW-0408">Iron</keyword>
<dbReference type="InterPro" id="IPR002429">
    <property type="entry name" value="CcO_II-like_C"/>
</dbReference>
<dbReference type="PRINTS" id="PR01166">
    <property type="entry name" value="CYCOXIDASEII"/>
</dbReference>
<evidence type="ECO:0000256" key="6">
    <source>
        <dbReference type="ARBA" id="ARBA00022660"/>
    </source>
</evidence>
<evidence type="ECO:0000256" key="3">
    <source>
        <dbReference type="ARBA" id="ARBA00007866"/>
    </source>
</evidence>
<dbReference type="PROSITE" id="PS50857">
    <property type="entry name" value="COX2_CUA"/>
    <property type="match status" value="1"/>
</dbReference>
<evidence type="ECO:0000256" key="14">
    <source>
        <dbReference type="ARBA" id="ARBA00023136"/>
    </source>
</evidence>
<dbReference type="InterPro" id="IPR036257">
    <property type="entry name" value="Cyt_c_oxidase_su2_TM_sf"/>
</dbReference>
<dbReference type="InterPro" id="IPR034210">
    <property type="entry name" value="CcO_II_C"/>
</dbReference>
<dbReference type="PROSITE" id="PS50999">
    <property type="entry name" value="COX2_TM"/>
    <property type="match status" value="1"/>
</dbReference>
<keyword evidence="13 18" id="KW-0186">Copper</keyword>
<feature type="transmembrane region" description="Helical" evidence="19">
    <location>
        <begin position="89"/>
        <end position="107"/>
    </location>
</feature>